<accession>A0ABP7MJW2</accession>
<evidence type="ECO:0000313" key="11">
    <source>
        <dbReference type="Proteomes" id="UP001501727"/>
    </source>
</evidence>
<evidence type="ECO:0000256" key="4">
    <source>
        <dbReference type="ARBA" id="ARBA00022960"/>
    </source>
</evidence>
<gene>
    <name evidence="10" type="ORF">GCM10022229_18580</name>
</gene>
<feature type="active site" description="Nucleophile" evidence="7">
    <location>
        <position position="319"/>
    </location>
</feature>
<feature type="active site" description="Proton donor/acceptor" evidence="7">
    <location>
        <position position="303"/>
    </location>
</feature>
<dbReference type="PANTHER" id="PTHR30582:SF30">
    <property type="entry name" value="BLR4375 PROTEIN"/>
    <property type="match status" value="1"/>
</dbReference>
<keyword evidence="11" id="KW-1185">Reference proteome</keyword>
<feature type="signal peptide" evidence="8">
    <location>
        <begin position="1"/>
        <end position="37"/>
    </location>
</feature>
<dbReference type="PANTHER" id="PTHR30582">
    <property type="entry name" value="L,D-TRANSPEPTIDASE"/>
    <property type="match status" value="1"/>
</dbReference>
<dbReference type="InterPro" id="IPR036365">
    <property type="entry name" value="PGBD-like_sf"/>
</dbReference>
<dbReference type="InterPro" id="IPR050979">
    <property type="entry name" value="LD-transpeptidase"/>
</dbReference>
<dbReference type="PROSITE" id="PS52029">
    <property type="entry name" value="LD_TPASE"/>
    <property type="match status" value="1"/>
</dbReference>
<dbReference type="SUPFAM" id="SSF141523">
    <property type="entry name" value="L,D-transpeptidase catalytic domain-like"/>
    <property type="match status" value="1"/>
</dbReference>
<dbReference type="Proteomes" id="UP001501727">
    <property type="component" value="Unassembled WGS sequence"/>
</dbReference>
<dbReference type="Pfam" id="PF03734">
    <property type="entry name" value="YkuD"/>
    <property type="match status" value="1"/>
</dbReference>
<evidence type="ECO:0000256" key="6">
    <source>
        <dbReference type="ARBA" id="ARBA00023316"/>
    </source>
</evidence>
<dbReference type="InterPro" id="IPR002477">
    <property type="entry name" value="Peptidoglycan-bd-like"/>
</dbReference>
<dbReference type="EMBL" id="BAAAZU010000009">
    <property type="protein sequence ID" value="GAA3924955.1"/>
    <property type="molecule type" value="Genomic_DNA"/>
</dbReference>
<dbReference type="InterPro" id="IPR038063">
    <property type="entry name" value="Transpep_catalytic_dom"/>
</dbReference>
<keyword evidence="5 7" id="KW-0573">Peptidoglycan synthesis</keyword>
<dbReference type="Gene3D" id="1.10.101.10">
    <property type="entry name" value="PGBD-like superfamily/PGBD"/>
    <property type="match status" value="1"/>
</dbReference>
<proteinExistence type="inferred from homology"/>
<evidence type="ECO:0000256" key="2">
    <source>
        <dbReference type="ARBA" id="ARBA00005992"/>
    </source>
</evidence>
<comment type="similarity">
    <text evidence="2">Belongs to the YkuD family.</text>
</comment>
<protein>
    <submittedName>
        <fullName evidence="10">L,D-transpeptidase</fullName>
    </submittedName>
</protein>
<dbReference type="InterPro" id="IPR005490">
    <property type="entry name" value="LD_TPept_cat_dom"/>
</dbReference>
<dbReference type="Pfam" id="PF01471">
    <property type="entry name" value="PG_binding_1"/>
    <property type="match status" value="1"/>
</dbReference>
<feature type="domain" description="L,D-TPase catalytic" evidence="9">
    <location>
        <begin position="210"/>
        <end position="343"/>
    </location>
</feature>
<dbReference type="CDD" id="cd16913">
    <property type="entry name" value="YkuD_like"/>
    <property type="match status" value="1"/>
</dbReference>
<dbReference type="RefSeq" id="WP_344759710.1">
    <property type="nucleotide sequence ID" value="NZ_BAAAZU010000009.1"/>
</dbReference>
<keyword evidence="4 7" id="KW-0133">Cell shape</keyword>
<evidence type="ECO:0000256" key="8">
    <source>
        <dbReference type="SAM" id="SignalP"/>
    </source>
</evidence>
<reference evidence="11" key="1">
    <citation type="journal article" date="2019" name="Int. J. Syst. Evol. Microbiol.">
        <title>The Global Catalogue of Microorganisms (GCM) 10K type strain sequencing project: providing services to taxonomists for standard genome sequencing and annotation.</title>
        <authorList>
            <consortium name="The Broad Institute Genomics Platform"/>
            <consortium name="The Broad Institute Genome Sequencing Center for Infectious Disease"/>
            <person name="Wu L."/>
            <person name="Ma J."/>
        </authorList>
    </citation>
    <scope>NUCLEOTIDE SEQUENCE [LARGE SCALE GENOMIC DNA]</scope>
    <source>
        <strain evidence="11">JCM 16916</strain>
    </source>
</reference>
<dbReference type="InterPro" id="IPR036366">
    <property type="entry name" value="PGBDSf"/>
</dbReference>
<evidence type="ECO:0000313" key="10">
    <source>
        <dbReference type="EMBL" id="GAA3924955.1"/>
    </source>
</evidence>
<comment type="pathway">
    <text evidence="1 7">Cell wall biogenesis; peptidoglycan biosynthesis.</text>
</comment>
<dbReference type="SUPFAM" id="SSF47090">
    <property type="entry name" value="PGBD-like"/>
    <property type="match status" value="1"/>
</dbReference>
<keyword evidence="3" id="KW-0808">Transferase</keyword>
<evidence type="ECO:0000256" key="3">
    <source>
        <dbReference type="ARBA" id="ARBA00022679"/>
    </source>
</evidence>
<feature type="chain" id="PRO_5046026740" evidence="8">
    <location>
        <begin position="38"/>
        <end position="344"/>
    </location>
</feature>
<keyword evidence="8" id="KW-0732">Signal</keyword>
<comment type="caution">
    <text evidence="10">The sequence shown here is derived from an EMBL/GenBank/DDBJ whole genome shotgun (WGS) entry which is preliminary data.</text>
</comment>
<dbReference type="Gene3D" id="2.40.440.10">
    <property type="entry name" value="L,D-transpeptidase catalytic domain-like"/>
    <property type="match status" value="1"/>
</dbReference>
<name>A0ABP7MJW2_9GAMM</name>
<keyword evidence="6 7" id="KW-0961">Cell wall biogenesis/degradation</keyword>
<sequence>MHVSACRSAARKSLRRHVHRALALACAFAFLPAAALAGGADEETAATDAHALSAKTVNSTDATSGDAGLLRAQVLLDRAWFSPGEIDAGAGSNTRRAIAAYQRSRDLPDSGELDDATWKSLNADAPDVLVRYTVTAGDAAGPYAKLPDDMMEKAKLDALGYTSALEMLAEKFHASPKLLQRLNPGAAFGKAGTRLLVPNVAGVGELGKAAKVVVDKSDSSVAVLDEDGKTIAQFPASTGSEHDPLPLGQWKIEGVARDPEFHYNPDLFWDADAGHGKATIPAGPNNPVGVVWIDLSKPHYGIHGTPEPSHVGKTESHGCIRLTNWSARALAGAVAPGTPAILQE</sequence>
<evidence type="ECO:0000256" key="5">
    <source>
        <dbReference type="ARBA" id="ARBA00022984"/>
    </source>
</evidence>
<evidence type="ECO:0000256" key="7">
    <source>
        <dbReference type="PROSITE-ProRule" id="PRU01373"/>
    </source>
</evidence>
<evidence type="ECO:0000256" key="1">
    <source>
        <dbReference type="ARBA" id="ARBA00004752"/>
    </source>
</evidence>
<organism evidence="10 11">
    <name type="scientific">Luteimonas lutimaris</name>
    <dbReference type="NCBI Taxonomy" id="698645"/>
    <lineage>
        <taxon>Bacteria</taxon>
        <taxon>Pseudomonadati</taxon>
        <taxon>Pseudomonadota</taxon>
        <taxon>Gammaproteobacteria</taxon>
        <taxon>Lysobacterales</taxon>
        <taxon>Lysobacteraceae</taxon>
        <taxon>Luteimonas</taxon>
    </lineage>
</organism>
<evidence type="ECO:0000259" key="9">
    <source>
        <dbReference type="PROSITE" id="PS52029"/>
    </source>
</evidence>